<dbReference type="PANTHER" id="PTHR35508:SF1">
    <property type="entry name" value="VOLTAGE-DEPENDENT L-TYPE CALCIUM CHANNEL SUBUNIT"/>
    <property type="match status" value="1"/>
</dbReference>
<comment type="caution">
    <text evidence="2">The sequence shown here is derived from an EMBL/GenBank/DDBJ whole genome shotgun (WGS) entry which is preliminary data.</text>
</comment>
<evidence type="ECO:0000256" key="1">
    <source>
        <dbReference type="SAM" id="Phobius"/>
    </source>
</evidence>
<keyword evidence="1" id="KW-0812">Transmembrane</keyword>
<gene>
    <name evidence="2" type="ORF">C4D60_Mb07t26180</name>
</gene>
<organism evidence="2 3">
    <name type="scientific">Musa balbisiana</name>
    <name type="common">Banana</name>
    <dbReference type="NCBI Taxonomy" id="52838"/>
    <lineage>
        <taxon>Eukaryota</taxon>
        <taxon>Viridiplantae</taxon>
        <taxon>Streptophyta</taxon>
        <taxon>Embryophyta</taxon>
        <taxon>Tracheophyta</taxon>
        <taxon>Spermatophyta</taxon>
        <taxon>Magnoliopsida</taxon>
        <taxon>Liliopsida</taxon>
        <taxon>Zingiberales</taxon>
        <taxon>Musaceae</taxon>
        <taxon>Musa</taxon>
    </lineage>
</organism>
<evidence type="ECO:0000313" key="3">
    <source>
        <dbReference type="Proteomes" id="UP000317650"/>
    </source>
</evidence>
<dbReference type="EMBL" id="PYDT01000005">
    <property type="protein sequence ID" value="THU61709.1"/>
    <property type="molecule type" value="Genomic_DNA"/>
</dbReference>
<dbReference type="Proteomes" id="UP000317650">
    <property type="component" value="Chromosome 7"/>
</dbReference>
<accession>A0A4S8JJD5</accession>
<name>A0A4S8JJD5_MUSBA</name>
<keyword evidence="3" id="KW-1185">Reference proteome</keyword>
<sequence length="199" mass="21779">MKICPFKISQSKEERSFVSLRPALLRRRRSSSAKAAARLREDSRNPVRDLLLWTRRRGPLPALFGISVGTITLLALAGLLISLFILVAATLNVIIVSFQVSLIAVGGFLSIFFASITAIFIGAILFGIFVISTTTISAIIAVMLATGSIGFFWIVIVAVRKSMDLTRHSVSITSSAISAYSSAWQARWVNLQSLKMQYL</sequence>
<dbReference type="PANTHER" id="PTHR35508">
    <property type="entry name" value="VOLTAGE-DEPENDENT L-TYPE CALCIUM CHANNEL SUBUNIT"/>
    <property type="match status" value="1"/>
</dbReference>
<feature type="transmembrane region" description="Helical" evidence="1">
    <location>
        <begin position="62"/>
        <end position="95"/>
    </location>
</feature>
<feature type="transmembrane region" description="Helical" evidence="1">
    <location>
        <begin position="136"/>
        <end position="159"/>
    </location>
</feature>
<feature type="transmembrane region" description="Helical" evidence="1">
    <location>
        <begin position="102"/>
        <end position="130"/>
    </location>
</feature>
<keyword evidence="1" id="KW-0472">Membrane</keyword>
<keyword evidence="1" id="KW-1133">Transmembrane helix</keyword>
<evidence type="ECO:0000313" key="2">
    <source>
        <dbReference type="EMBL" id="THU61709.1"/>
    </source>
</evidence>
<dbReference type="AlphaFoldDB" id="A0A4S8JJD5"/>
<proteinExistence type="predicted"/>
<reference evidence="2 3" key="1">
    <citation type="journal article" date="2019" name="Nat. Plants">
        <title>Genome sequencing of Musa balbisiana reveals subgenome evolution and function divergence in polyploid bananas.</title>
        <authorList>
            <person name="Yao X."/>
        </authorList>
    </citation>
    <scope>NUCLEOTIDE SEQUENCE [LARGE SCALE GENOMIC DNA]</scope>
    <source>
        <strain evidence="3">cv. DH-PKW</strain>
        <tissue evidence="2">Leaves</tissue>
    </source>
</reference>
<protein>
    <submittedName>
        <fullName evidence="2">Uncharacterized protein</fullName>
    </submittedName>
</protein>